<keyword evidence="4" id="KW-0378">Hydrolase</keyword>
<evidence type="ECO:0000313" key="4">
    <source>
        <dbReference type="EMBL" id="EZP77076.1"/>
    </source>
</evidence>
<dbReference type="eggNOG" id="COG2152">
    <property type="taxonomic scope" value="Bacteria"/>
</dbReference>
<keyword evidence="4" id="KW-0326">Glycosidase</keyword>
<reference evidence="4 5" key="1">
    <citation type="submission" date="2014-03" db="EMBL/GenBank/DDBJ databases">
        <title>Whole genome sequence of Novosphingobium resinovorum KF1.</title>
        <authorList>
            <person name="Gan H.M."/>
            <person name="Gan H.Y."/>
            <person name="Chew T.H."/>
            <person name="Savka M.A."/>
        </authorList>
    </citation>
    <scope>NUCLEOTIDE SEQUENCE [LARGE SCALE GENOMIC DNA]</scope>
    <source>
        <strain evidence="4 5">KF1</strain>
    </source>
</reference>
<dbReference type="CDD" id="cd18613">
    <property type="entry name" value="GH130"/>
    <property type="match status" value="1"/>
</dbReference>
<dbReference type="Pfam" id="PF04041">
    <property type="entry name" value="Glyco_hydro_130"/>
    <property type="match status" value="1"/>
</dbReference>
<protein>
    <submittedName>
        <fullName evidence="4">Glycosidase</fullName>
    </submittedName>
</protein>
<sequence length="449" mass="49862">MSLIQSIPLRLRPNPARVVVRPLQIAPEPRDLNPVQNERMHRIINGVRAMEGATVDRELAVILADFGNRHREIRTVFEERFEQIAREVGLRDRLPPSVRQLIGAYFCHEYSFGAAALMNPSIVPHPDQNGVPEGGLRFVLSLRAVGEGHISSITFREGLIRPCGTIEMAPEPDFAIAARPETGPGGEVRFTRHVEGMRLDETVLFPATPAQRNGLEDLRLVRFTDDDASTCYYGTYTAYSGAAIASELFVTRDFETFALQTLTGPAARNKGMALFPRRFGGDYLMIGRQDNESLFLLRSPDLHHWEGGERILGPHYPWELVQMGNCGAPIELEEGWLVLTHGVGAMRKYAIGAVLLDKDDPSRVIGRSAVPLLSPSDEDREGYVPNVVYTCGAIAHGGRLFMPYGVADTSVSFAWIEIADLLAALRAPDSMNLLNDNELEWRGHERIAE</sequence>
<keyword evidence="1" id="KW-0328">Glycosyltransferase</keyword>
<dbReference type="Proteomes" id="UP000024329">
    <property type="component" value="Unassembled WGS sequence"/>
</dbReference>
<dbReference type="Gene3D" id="2.115.10.20">
    <property type="entry name" value="Glycosyl hydrolase domain, family 43"/>
    <property type="match status" value="1"/>
</dbReference>
<comment type="similarity">
    <text evidence="3">Belongs to the glycosyl hydrolase 130 family.</text>
</comment>
<dbReference type="AlphaFoldDB" id="A0A031JPE5"/>
<evidence type="ECO:0000256" key="1">
    <source>
        <dbReference type="ARBA" id="ARBA00022676"/>
    </source>
</evidence>
<dbReference type="EMBL" id="JFYZ01000034">
    <property type="protein sequence ID" value="EZP77076.1"/>
    <property type="molecule type" value="Genomic_DNA"/>
</dbReference>
<name>A0A031JPE5_9SPHN</name>
<dbReference type="PANTHER" id="PTHR34106:SF4">
    <property type="entry name" value="BLL5143 PROTEIN"/>
    <property type="match status" value="1"/>
</dbReference>
<evidence type="ECO:0000256" key="3">
    <source>
        <dbReference type="ARBA" id="ARBA00024356"/>
    </source>
</evidence>
<accession>A0A031JPE5</accession>
<dbReference type="RefSeq" id="WP_036528731.1">
    <property type="nucleotide sequence ID" value="NZ_JFYZ01000034.1"/>
</dbReference>
<evidence type="ECO:0000256" key="2">
    <source>
        <dbReference type="ARBA" id="ARBA00022679"/>
    </source>
</evidence>
<proteinExistence type="inferred from homology"/>
<organism evidence="4 5">
    <name type="scientific">Novosphingobium resinovorum</name>
    <dbReference type="NCBI Taxonomy" id="158500"/>
    <lineage>
        <taxon>Bacteria</taxon>
        <taxon>Pseudomonadati</taxon>
        <taxon>Pseudomonadota</taxon>
        <taxon>Alphaproteobacteria</taxon>
        <taxon>Sphingomonadales</taxon>
        <taxon>Sphingomonadaceae</taxon>
        <taxon>Novosphingobium</taxon>
    </lineage>
</organism>
<dbReference type="PANTHER" id="PTHR34106">
    <property type="entry name" value="GLYCOSIDASE"/>
    <property type="match status" value="1"/>
</dbReference>
<dbReference type="InterPro" id="IPR007184">
    <property type="entry name" value="Mannoside_phosphorylase"/>
</dbReference>
<dbReference type="InterPro" id="IPR023296">
    <property type="entry name" value="Glyco_hydro_beta-prop_sf"/>
</dbReference>
<comment type="caution">
    <text evidence="4">The sequence shown here is derived from an EMBL/GenBank/DDBJ whole genome shotgun (WGS) entry which is preliminary data.</text>
</comment>
<dbReference type="PATRIC" id="fig|158500.4.peg.4471"/>
<keyword evidence="2" id="KW-0808">Transferase</keyword>
<evidence type="ECO:0000313" key="5">
    <source>
        <dbReference type="Proteomes" id="UP000024329"/>
    </source>
</evidence>
<gene>
    <name evidence="4" type="ORF">BV97_04401</name>
</gene>
<dbReference type="GO" id="GO:0016757">
    <property type="term" value="F:glycosyltransferase activity"/>
    <property type="evidence" value="ECO:0007669"/>
    <property type="project" value="UniProtKB-KW"/>
</dbReference>
<dbReference type="GO" id="GO:0016798">
    <property type="term" value="F:hydrolase activity, acting on glycosyl bonds"/>
    <property type="evidence" value="ECO:0007669"/>
    <property type="project" value="UniProtKB-KW"/>
</dbReference>
<dbReference type="SUPFAM" id="SSF75005">
    <property type="entry name" value="Arabinanase/levansucrase/invertase"/>
    <property type="match status" value="1"/>
</dbReference>